<gene>
    <name evidence="3" type="ORF">XaplCFBP3122_05330</name>
</gene>
<proteinExistence type="predicted"/>
<keyword evidence="1" id="KW-0732">Signal</keyword>
<evidence type="ECO:0000259" key="2">
    <source>
        <dbReference type="Pfam" id="PF13472"/>
    </source>
</evidence>
<name>A0A2S6Z706_9XANT</name>
<dbReference type="PANTHER" id="PTHR30383">
    <property type="entry name" value="THIOESTERASE 1/PROTEASE 1/LYSOPHOSPHOLIPASE L1"/>
    <property type="match status" value="1"/>
</dbReference>
<accession>A0A2S6Z706</accession>
<dbReference type="AlphaFoldDB" id="A0A2S6Z706"/>
<dbReference type="PANTHER" id="PTHR30383:SF5">
    <property type="entry name" value="SGNH HYDROLASE-TYPE ESTERASE DOMAIN-CONTAINING PROTEIN"/>
    <property type="match status" value="1"/>
</dbReference>
<dbReference type="Pfam" id="PF13472">
    <property type="entry name" value="Lipase_GDSL_2"/>
    <property type="match status" value="1"/>
</dbReference>
<organism evidence="3 4">
    <name type="scientific">Xanthomonas arboricola pv. populi</name>
    <dbReference type="NCBI Taxonomy" id="487823"/>
    <lineage>
        <taxon>Bacteria</taxon>
        <taxon>Pseudomonadati</taxon>
        <taxon>Pseudomonadota</taxon>
        <taxon>Gammaproteobacteria</taxon>
        <taxon>Lysobacterales</taxon>
        <taxon>Lysobacteraceae</taxon>
        <taxon>Xanthomonas</taxon>
    </lineage>
</organism>
<evidence type="ECO:0000313" key="4">
    <source>
        <dbReference type="Proteomes" id="UP000238270"/>
    </source>
</evidence>
<feature type="signal peptide" evidence="1">
    <location>
        <begin position="1"/>
        <end position="23"/>
    </location>
</feature>
<protein>
    <recommendedName>
        <fullName evidence="2">SGNH hydrolase-type esterase domain-containing protein</fullName>
    </recommendedName>
</protein>
<dbReference type="SUPFAM" id="SSF52266">
    <property type="entry name" value="SGNH hydrolase"/>
    <property type="match status" value="1"/>
</dbReference>
<dbReference type="InterPro" id="IPR013830">
    <property type="entry name" value="SGNH_hydro"/>
</dbReference>
<feature type="domain" description="SGNH hydrolase-type esterase" evidence="2">
    <location>
        <begin position="60"/>
        <end position="230"/>
    </location>
</feature>
<reference evidence="3 4" key="1">
    <citation type="submission" date="2016-08" db="EMBL/GenBank/DDBJ databases">
        <title>Evolution of the type three secretion system and type three effector repertoires in Xanthomonas.</title>
        <authorList>
            <person name="Merda D."/>
            <person name="Briand M."/>
            <person name="Bosis E."/>
            <person name="Rousseau C."/>
            <person name="Portier P."/>
            <person name="Jacques M.-A."/>
            <person name="Fischer-Le Saux M."/>
        </authorList>
    </citation>
    <scope>NUCLEOTIDE SEQUENCE [LARGE SCALE GENOMIC DNA]</scope>
    <source>
        <strain evidence="3 4">CFBP 3122</strain>
    </source>
</reference>
<feature type="chain" id="PRO_5015758382" description="SGNH hydrolase-type esterase domain-containing protein" evidence="1">
    <location>
        <begin position="24"/>
        <end position="248"/>
    </location>
</feature>
<evidence type="ECO:0000313" key="3">
    <source>
        <dbReference type="EMBL" id="PPT77402.1"/>
    </source>
</evidence>
<dbReference type="Gene3D" id="3.40.50.1110">
    <property type="entry name" value="SGNH hydrolase"/>
    <property type="match status" value="1"/>
</dbReference>
<dbReference type="RefSeq" id="WP_104544621.1">
    <property type="nucleotide sequence ID" value="NZ_MIGV01000004.1"/>
</dbReference>
<sequence>MIKSILLLLLLGLAFGYQQVSDAHPTKETSAAPTSQPCLANVIRDLQAKWPDNAVVNIVAFGHSVPAGYGATPIVQKRDAYPRLLEDALSIAYPHAVLNVITEGVGGENSQQGLARFQRDALDHHPRVVLIDYGLNDRALTLQASARNLATMTDAARAAGACPVLLTPTWDTQATPGRSGDALREQAAMIRQLGARLQVPVADSLAAFEAFGGDRAALMAQSNHPNRNGHMLVLQRLLPLFVPASAQP</sequence>
<dbReference type="EMBL" id="MIGV01000004">
    <property type="protein sequence ID" value="PPT77402.1"/>
    <property type="molecule type" value="Genomic_DNA"/>
</dbReference>
<dbReference type="GO" id="GO:0004622">
    <property type="term" value="F:phosphatidylcholine lysophospholipase activity"/>
    <property type="evidence" value="ECO:0007669"/>
    <property type="project" value="TreeGrafter"/>
</dbReference>
<comment type="caution">
    <text evidence="3">The sequence shown here is derived from an EMBL/GenBank/DDBJ whole genome shotgun (WGS) entry which is preliminary data.</text>
</comment>
<dbReference type="Proteomes" id="UP000238270">
    <property type="component" value="Unassembled WGS sequence"/>
</dbReference>
<dbReference type="InterPro" id="IPR051532">
    <property type="entry name" value="Ester_Hydrolysis_Enzymes"/>
</dbReference>
<dbReference type="InterPro" id="IPR036514">
    <property type="entry name" value="SGNH_hydro_sf"/>
</dbReference>
<evidence type="ECO:0000256" key="1">
    <source>
        <dbReference type="SAM" id="SignalP"/>
    </source>
</evidence>